<keyword evidence="2" id="KW-1185">Reference proteome</keyword>
<gene>
    <name evidence="1" type="ORF">ACFOEO_02035</name>
</gene>
<organism evidence="1 2">
    <name type="scientific">Salinicoccus sesuvii</name>
    <dbReference type="NCBI Taxonomy" id="868281"/>
    <lineage>
        <taxon>Bacteria</taxon>
        <taxon>Bacillati</taxon>
        <taxon>Bacillota</taxon>
        <taxon>Bacilli</taxon>
        <taxon>Bacillales</taxon>
        <taxon>Staphylococcaceae</taxon>
        <taxon>Salinicoccus</taxon>
    </lineage>
</organism>
<name>A0ABV7N1C3_9STAP</name>
<dbReference type="Gene3D" id="3.40.50.2300">
    <property type="match status" value="1"/>
</dbReference>
<sequence>MNTILVATSTSENKMNTVADKIRNYCRTDNIEAEVLASNVYKVNLKETAPEVIVILGQNVLETDIPIVDGVPFMTTIGEKEAFQQIKSHLDGQG</sequence>
<dbReference type="EMBL" id="JBHRVQ010000001">
    <property type="protein sequence ID" value="MFC3387377.1"/>
    <property type="molecule type" value="Genomic_DNA"/>
</dbReference>
<evidence type="ECO:0000313" key="2">
    <source>
        <dbReference type="Proteomes" id="UP001595637"/>
    </source>
</evidence>
<proteinExistence type="predicted"/>
<dbReference type="RefSeq" id="WP_380651188.1">
    <property type="nucleotide sequence ID" value="NZ_JBHRVQ010000001.1"/>
</dbReference>
<comment type="caution">
    <text evidence="1">The sequence shown here is derived from an EMBL/GenBank/DDBJ whole genome shotgun (WGS) entry which is preliminary data.</text>
</comment>
<accession>A0ABV7N1C3</accession>
<reference evidence="2" key="1">
    <citation type="journal article" date="2019" name="Int. J. Syst. Evol. Microbiol.">
        <title>The Global Catalogue of Microorganisms (GCM) 10K type strain sequencing project: providing services to taxonomists for standard genome sequencing and annotation.</title>
        <authorList>
            <consortium name="The Broad Institute Genomics Platform"/>
            <consortium name="The Broad Institute Genome Sequencing Center for Infectious Disease"/>
            <person name="Wu L."/>
            <person name="Ma J."/>
        </authorList>
    </citation>
    <scope>NUCLEOTIDE SEQUENCE [LARGE SCALE GENOMIC DNA]</scope>
    <source>
        <strain evidence="2">CCM 7756</strain>
    </source>
</reference>
<evidence type="ECO:0008006" key="3">
    <source>
        <dbReference type="Google" id="ProtNLM"/>
    </source>
</evidence>
<protein>
    <recommendedName>
        <fullName evidence="3">PTS EIIB type-3 domain-containing protein</fullName>
    </recommendedName>
</protein>
<dbReference type="Proteomes" id="UP001595637">
    <property type="component" value="Unassembled WGS sequence"/>
</dbReference>
<evidence type="ECO:0000313" key="1">
    <source>
        <dbReference type="EMBL" id="MFC3387377.1"/>
    </source>
</evidence>